<evidence type="ECO:0000256" key="1">
    <source>
        <dbReference type="SAM" id="MobiDB-lite"/>
    </source>
</evidence>
<evidence type="ECO:0000313" key="2">
    <source>
        <dbReference type="EMBL" id="SFM50906.1"/>
    </source>
</evidence>
<dbReference type="Proteomes" id="UP000199470">
    <property type="component" value="Unassembled WGS sequence"/>
</dbReference>
<dbReference type="EMBL" id="FOTW01000022">
    <property type="protein sequence ID" value="SFM50906.1"/>
    <property type="molecule type" value="Genomic_DNA"/>
</dbReference>
<organism evidence="2 3">
    <name type="scientific">Rugamonas rubra</name>
    <dbReference type="NCBI Taxonomy" id="758825"/>
    <lineage>
        <taxon>Bacteria</taxon>
        <taxon>Pseudomonadati</taxon>
        <taxon>Pseudomonadota</taxon>
        <taxon>Betaproteobacteria</taxon>
        <taxon>Burkholderiales</taxon>
        <taxon>Oxalobacteraceae</taxon>
        <taxon>Telluria group</taxon>
        <taxon>Rugamonas</taxon>
    </lineage>
</organism>
<evidence type="ECO:0000313" key="3">
    <source>
        <dbReference type="Proteomes" id="UP000199470"/>
    </source>
</evidence>
<proteinExistence type="predicted"/>
<keyword evidence="3" id="KW-1185">Reference proteome</keyword>
<accession>A0A1I4RFS9</accession>
<name>A0A1I4RFS9_9BURK</name>
<dbReference type="STRING" id="758825.SAMN02982985_04305"/>
<dbReference type="AlphaFoldDB" id="A0A1I4RFS9"/>
<protein>
    <submittedName>
        <fullName evidence="2">Uncharacterized protein</fullName>
    </submittedName>
</protein>
<gene>
    <name evidence="2" type="ORF">SAMN02982985_04305</name>
</gene>
<sequence>MRPTADRHPAVRRQHDGRRVEGEGRLHSEIVIVGGAAAGELALARFLIKRSMPLVKLH</sequence>
<feature type="region of interest" description="Disordered" evidence="1">
    <location>
        <begin position="1"/>
        <end position="22"/>
    </location>
</feature>
<reference evidence="2 3" key="1">
    <citation type="submission" date="2016-10" db="EMBL/GenBank/DDBJ databases">
        <authorList>
            <person name="de Groot N.N."/>
        </authorList>
    </citation>
    <scope>NUCLEOTIDE SEQUENCE [LARGE SCALE GENOMIC DNA]</scope>
    <source>
        <strain evidence="2 3">ATCC 43154</strain>
    </source>
</reference>